<evidence type="ECO:0000313" key="2">
    <source>
        <dbReference type="EMBL" id="MBD3147867.1"/>
    </source>
</evidence>
<gene>
    <name evidence="2" type="ORF">IEQ31_32505</name>
</gene>
<sequence length="61" mass="6570">MTPLLVTVTEAAQALAISRSKLYQLIASGALDSVRIEGSRRIPMSALHDYIARLSTKEIAA</sequence>
<dbReference type="Proteomes" id="UP000653231">
    <property type="component" value="Unassembled WGS sequence"/>
</dbReference>
<dbReference type="NCBIfam" id="TIGR01764">
    <property type="entry name" value="excise"/>
    <property type="match status" value="1"/>
</dbReference>
<accession>A0ABR8LCV1</accession>
<protein>
    <submittedName>
        <fullName evidence="2">Helix-turn-helix domain-containing protein</fullName>
    </submittedName>
</protein>
<dbReference type="EMBL" id="JACXRZ010000036">
    <property type="protein sequence ID" value="MBD3147867.1"/>
    <property type="molecule type" value="Genomic_DNA"/>
</dbReference>
<proteinExistence type="predicted"/>
<keyword evidence="3" id="KW-1185">Reference proteome</keyword>
<dbReference type="InterPro" id="IPR041657">
    <property type="entry name" value="HTH_17"/>
</dbReference>
<name>A0ABR8LCV1_9ACTN</name>
<dbReference type="InterPro" id="IPR010093">
    <property type="entry name" value="SinI_DNA-bd"/>
</dbReference>
<comment type="caution">
    <text evidence="2">The sequence shown here is derived from an EMBL/GenBank/DDBJ whole genome shotgun (WGS) entry which is preliminary data.</text>
</comment>
<evidence type="ECO:0000313" key="3">
    <source>
        <dbReference type="Proteomes" id="UP000653231"/>
    </source>
</evidence>
<dbReference type="Pfam" id="PF12728">
    <property type="entry name" value="HTH_17"/>
    <property type="match status" value="1"/>
</dbReference>
<organism evidence="2 3">
    <name type="scientific">Microbispora bryophytorum subsp. camponoti</name>
    <dbReference type="NCBI Taxonomy" id="1677852"/>
    <lineage>
        <taxon>Bacteria</taxon>
        <taxon>Bacillati</taxon>
        <taxon>Actinomycetota</taxon>
        <taxon>Actinomycetes</taxon>
        <taxon>Streptosporangiales</taxon>
        <taxon>Streptosporangiaceae</taxon>
        <taxon>Microbispora</taxon>
    </lineage>
</organism>
<reference evidence="2 3" key="1">
    <citation type="submission" date="2020-09" db="EMBL/GenBank/DDBJ databases">
        <title>Actinomycete isolated from the Camponotus japonicus Mayr.</title>
        <authorList>
            <person name="Gong X."/>
        </authorList>
    </citation>
    <scope>NUCLEOTIDE SEQUENCE [LARGE SCALE GENOMIC DNA]</scope>
    <source>
        <strain evidence="2 3">2C-HV3</strain>
    </source>
</reference>
<feature type="domain" description="Helix-turn-helix" evidence="1">
    <location>
        <begin position="5"/>
        <end position="53"/>
    </location>
</feature>
<evidence type="ECO:0000259" key="1">
    <source>
        <dbReference type="Pfam" id="PF12728"/>
    </source>
</evidence>